<comment type="caution">
    <text evidence="2">The sequence shown here is derived from an EMBL/GenBank/DDBJ whole genome shotgun (WGS) entry which is preliminary data.</text>
</comment>
<reference evidence="2 3" key="1">
    <citation type="submission" date="2019-11" db="EMBL/GenBank/DDBJ databases">
        <authorList>
            <person name="Dong K."/>
        </authorList>
    </citation>
    <scope>NUCLEOTIDE SEQUENCE [LARGE SCALE GENOMIC DNA]</scope>
    <source>
        <strain evidence="2 3">NBRC 112902</strain>
    </source>
</reference>
<sequence length="285" mass="30455">MRRAAESGAEISAQLPPSAFAHASARVDAAASPMAKVPDHQLSRRALQATTPDLLRQIDALTEAEQHLVLEVFEGARALKQATPDEFARARMISAGGADLLVAAQRHGDAVTRPASMLQLAEDAGQLQHGAVTDFARVAADRGQPFVTGWNRHIMPHWKPLMTSGTIAACLAASESCIDAAGNLTSHIAQSAGEVVATVATEAIAGTAKGAGEAVVDNFRGPDGIWLILGLALLILALVVFSGLRWVIVRMARWVIWLPRRFRRKAVPAQSPTQQPRPSLRNRDI</sequence>
<evidence type="ECO:0000313" key="3">
    <source>
        <dbReference type="Proteomes" id="UP000449846"/>
    </source>
</evidence>
<evidence type="ECO:0000313" key="2">
    <source>
        <dbReference type="EMBL" id="MTH60044.1"/>
    </source>
</evidence>
<dbReference type="EMBL" id="WMIG01000005">
    <property type="protein sequence ID" value="MTH60044.1"/>
    <property type="molecule type" value="Genomic_DNA"/>
</dbReference>
<keyword evidence="1" id="KW-1133">Transmembrane helix</keyword>
<accession>A0A844HNQ0</accession>
<dbReference type="Proteomes" id="UP000449846">
    <property type="component" value="Unassembled WGS sequence"/>
</dbReference>
<gene>
    <name evidence="2" type="ORF">GL300_12570</name>
</gene>
<protein>
    <submittedName>
        <fullName evidence="2">Uncharacterized protein</fullName>
    </submittedName>
</protein>
<dbReference type="RefSeq" id="WP_155039978.1">
    <property type="nucleotide sequence ID" value="NZ_WMIG01000005.1"/>
</dbReference>
<keyword evidence="1" id="KW-0812">Transmembrane</keyword>
<organism evidence="2 3">
    <name type="scientific">Paracoccus litorisediminis</name>
    <dbReference type="NCBI Taxonomy" id="2006130"/>
    <lineage>
        <taxon>Bacteria</taxon>
        <taxon>Pseudomonadati</taxon>
        <taxon>Pseudomonadota</taxon>
        <taxon>Alphaproteobacteria</taxon>
        <taxon>Rhodobacterales</taxon>
        <taxon>Paracoccaceae</taxon>
        <taxon>Paracoccus</taxon>
    </lineage>
</organism>
<name>A0A844HNQ0_9RHOB</name>
<keyword evidence="3" id="KW-1185">Reference proteome</keyword>
<keyword evidence="1" id="KW-0472">Membrane</keyword>
<dbReference type="AlphaFoldDB" id="A0A844HNQ0"/>
<evidence type="ECO:0000256" key="1">
    <source>
        <dbReference type="SAM" id="Phobius"/>
    </source>
</evidence>
<feature type="transmembrane region" description="Helical" evidence="1">
    <location>
        <begin position="225"/>
        <end position="248"/>
    </location>
</feature>
<proteinExistence type="predicted"/>